<dbReference type="EMBL" id="CAWYQH010000002">
    <property type="protein sequence ID" value="CAK8673126.1"/>
    <property type="molecule type" value="Genomic_DNA"/>
</dbReference>
<dbReference type="InterPro" id="IPR019734">
    <property type="entry name" value="TPR_rpt"/>
</dbReference>
<gene>
    <name evidence="3" type="ORF">CVLEPA_LOCUS2908</name>
</gene>
<evidence type="ECO:0000256" key="1">
    <source>
        <dbReference type="ARBA" id="ARBA00022803"/>
    </source>
</evidence>
<dbReference type="Proteomes" id="UP001642483">
    <property type="component" value="Unassembled WGS sequence"/>
</dbReference>
<dbReference type="PANTHER" id="PTHR12558:SF44">
    <property type="entry name" value="TETRATRICOPEPTIDE REPEAT-CONTAINING PROTEIN"/>
    <property type="match status" value="1"/>
</dbReference>
<keyword evidence="4" id="KW-1185">Reference proteome</keyword>
<dbReference type="Gene3D" id="1.25.40.10">
    <property type="entry name" value="Tetratricopeptide repeat domain"/>
    <property type="match status" value="2"/>
</dbReference>
<name>A0ABP0F107_CLALP</name>
<sequence>MFHNKVFANLMDTVEERNMVDYFAIAENLHDVLRIDDDLSNPQFNVALNPRDKFRMLHKHQLYDRIISEWASYVQEQPPNPRPKDVLWIPYYVADAYYEMHQYKESLFLLERLDEGDIEDLELKRAVMRDKARCLYKLDRFQEALQFIGRVNPEVLHLNLSDSRKCSLRSELVHIGATCQYALKEYQLAIDQFMETSEYIAHLGQRDAPWKEIIRALCFYDIGLCLYQLGDYDAAINEVEKSLQHIEQHNGPVNNKCACYALLGRCHLTRDEYDKALTYFQTELDLRFQFVPSEKQDSDEEIKFARSIIQCHNLETQTINSSNLGFIKNRIEQT</sequence>
<dbReference type="SUPFAM" id="SSF48452">
    <property type="entry name" value="TPR-like"/>
    <property type="match status" value="2"/>
</dbReference>
<reference evidence="3 4" key="1">
    <citation type="submission" date="2024-02" db="EMBL/GenBank/DDBJ databases">
        <authorList>
            <person name="Daric V."/>
            <person name="Darras S."/>
        </authorList>
    </citation>
    <scope>NUCLEOTIDE SEQUENCE [LARGE SCALE GENOMIC DNA]</scope>
</reference>
<evidence type="ECO:0000313" key="3">
    <source>
        <dbReference type="EMBL" id="CAK8673126.1"/>
    </source>
</evidence>
<organism evidence="3 4">
    <name type="scientific">Clavelina lepadiformis</name>
    <name type="common">Light-bulb sea squirt</name>
    <name type="synonym">Ascidia lepadiformis</name>
    <dbReference type="NCBI Taxonomy" id="159417"/>
    <lineage>
        <taxon>Eukaryota</taxon>
        <taxon>Metazoa</taxon>
        <taxon>Chordata</taxon>
        <taxon>Tunicata</taxon>
        <taxon>Ascidiacea</taxon>
        <taxon>Aplousobranchia</taxon>
        <taxon>Clavelinidae</taxon>
        <taxon>Clavelina</taxon>
    </lineage>
</organism>
<feature type="repeat" description="TPR" evidence="2">
    <location>
        <begin position="216"/>
        <end position="249"/>
    </location>
</feature>
<keyword evidence="1 2" id="KW-0802">TPR repeat</keyword>
<evidence type="ECO:0000313" key="4">
    <source>
        <dbReference type="Proteomes" id="UP001642483"/>
    </source>
</evidence>
<dbReference type="Pfam" id="PF13424">
    <property type="entry name" value="TPR_12"/>
    <property type="match status" value="1"/>
</dbReference>
<dbReference type="InterPro" id="IPR011990">
    <property type="entry name" value="TPR-like_helical_dom_sf"/>
</dbReference>
<proteinExistence type="predicted"/>
<evidence type="ECO:0008006" key="5">
    <source>
        <dbReference type="Google" id="ProtNLM"/>
    </source>
</evidence>
<dbReference type="PANTHER" id="PTHR12558">
    <property type="entry name" value="CELL DIVISION CYCLE 16,23,27"/>
    <property type="match status" value="1"/>
</dbReference>
<protein>
    <recommendedName>
        <fullName evidence="5">Tetratricopeptide repeat protein</fullName>
    </recommendedName>
</protein>
<evidence type="ECO:0000256" key="2">
    <source>
        <dbReference type="PROSITE-ProRule" id="PRU00339"/>
    </source>
</evidence>
<accession>A0ABP0F107</accession>
<dbReference type="PROSITE" id="PS50005">
    <property type="entry name" value="TPR"/>
    <property type="match status" value="1"/>
</dbReference>
<comment type="caution">
    <text evidence="3">The sequence shown here is derived from an EMBL/GenBank/DDBJ whole genome shotgun (WGS) entry which is preliminary data.</text>
</comment>
<dbReference type="SMART" id="SM00028">
    <property type="entry name" value="TPR"/>
    <property type="match status" value="2"/>
</dbReference>